<protein>
    <submittedName>
        <fullName evidence="3">C4-dicarboxylate ABC transporter</fullName>
    </submittedName>
</protein>
<evidence type="ECO:0000313" key="3">
    <source>
        <dbReference type="EMBL" id="OLP56044.1"/>
    </source>
</evidence>
<evidence type="ECO:0000256" key="1">
    <source>
        <dbReference type="SAM" id="Phobius"/>
    </source>
</evidence>
<dbReference type="RefSeq" id="WP_075634123.1">
    <property type="nucleotide sequence ID" value="NZ_MKIO01000024.1"/>
</dbReference>
<organism evidence="3 4">
    <name type="scientific">Xaviernesmea rhizosphaerae</name>
    <dbReference type="NCBI Taxonomy" id="1672749"/>
    <lineage>
        <taxon>Bacteria</taxon>
        <taxon>Pseudomonadati</taxon>
        <taxon>Pseudomonadota</taxon>
        <taxon>Alphaproteobacteria</taxon>
        <taxon>Hyphomicrobiales</taxon>
        <taxon>Rhizobiaceae</taxon>
        <taxon>Rhizobium/Agrobacterium group</taxon>
        <taxon>Xaviernesmea</taxon>
    </lineage>
</organism>
<feature type="transmembrane region" description="Helical" evidence="1">
    <location>
        <begin position="89"/>
        <end position="116"/>
    </location>
</feature>
<dbReference type="STRING" id="1672749.BJF92_19675"/>
<keyword evidence="1" id="KW-0472">Membrane</keyword>
<dbReference type="Proteomes" id="UP000186143">
    <property type="component" value="Unassembled WGS sequence"/>
</dbReference>
<keyword evidence="1" id="KW-0812">Transmembrane</keyword>
<evidence type="ECO:0000313" key="4">
    <source>
        <dbReference type="Proteomes" id="UP000186143"/>
    </source>
</evidence>
<gene>
    <name evidence="3" type="ORF">BJF92_19675</name>
</gene>
<feature type="transmembrane region" description="Helical" evidence="1">
    <location>
        <begin position="47"/>
        <end position="69"/>
    </location>
</feature>
<proteinExistence type="predicted"/>
<feature type="domain" description="DUF1468" evidence="2">
    <location>
        <begin position="19"/>
        <end position="153"/>
    </location>
</feature>
<dbReference type="InterPro" id="IPR009936">
    <property type="entry name" value="DUF1468"/>
</dbReference>
<dbReference type="EMBL" id="MKIO01000024">
    <property type="protein sequence ID" value="OLP56044.1"/>
    <property type="molecule type" value="Genomic_DNA"/>
</dbReference>
<evidence type="ECO:0000259" key="2">
    <source>
        <dbReference type="Pfam" id="PF07331"/>
    </source>
</evidence>
<feature type="transmembrane region" description="Helical" evidence="1">
    <location>
        <begin position="128"/>
        <end position="152"/>
    </location>
</feature>
<accession>A0A1Q9AL42</accession>
<keyword evidence="1" id="KW-1133">Transmembrane helix</keyword>
<reference evidence="3 4" key="1">
    <citation type="submission" date="2016-09" db="EMBL/GenBank/DDBJ databases">
        <title>Rhizobium sp. nov., a novel species isolated from the rice rhizosphere.</title>
        <authorList>
            <person name="Zhao J."/>
            <person name="Zhang X."/>
        </authorList>
    </citation>
    <scope>NUCLEOTIDE SEQUENCE [LARGE SCALE GENOMIC DNA]</scope>
    <source>
        <strain evidence="3 4">MH17</strain>
    </source>
</reference>
<dbReference type="OrthoDB" id="7347328at2"/>
<sequence>MSGNAIPSTRAKADKAAFGIALFLAALSALIFWDASRLQAVASYSRVGPATIPTVIAACLLGLAVWTAVAARAGDFPRRERQEIGPVAWVVGGLVLQMLCLKTLGFSIATGLLFAMTAAAFGKRKLHVTIPLGILLCLAIWLLFAGLLQLSLPAGPLEHLLRR</sequence>
<dbReference type="Pfam" id="PF07331">
    <property type="entry name" value="TctB"/>
    <property type="match status" value="1"/>
</dbReference>
<dbReference type="AlphaFoldDB" id="A0A1Q9AL42"/>
<name>A0A1Q9AL42_9HYPH</name>
<feature type="transmembrane region" description="Helical" evidence="1">
    <location>
        <begin position="16"/>
        <end position="35"/>
    </location>
</feature>
<comment type="caution">
    <text evidence="3">The sequence shown here is derived from an EMBL/GenBank/DDBJ whole genome shotgun (WGS) entry which is preliminary data.</text>
</comment>